<accession>A0A1I6JH82</accession>
<dbReference type="RefSeq" id="WP_093309572.1">
    <property type="nucleotide sequence ID" value="NZ_FOZG01000001.1"/>
</dbReference>
<evidence type="ECO:0000313" key="2">
    <source>
        <dbReference type="Proteomes" id="UP000198824"/>
    </source>
</evidence>
<protein>
    <submittedName>
        <fullName evidence="1">Uncharacterized conserved protein, DUF2252 family</fullName>
    </submittedName>
</protein>
<dbReference type="Pfam" id="PF10009">
    <property type="entry name" value="DUF2252"/>
    <property type="match status" value="1"/>
</dbReference>
<dbReference type="InterPro" id="IPR011009">
    <property type="entry name" value="Kinase-like_dom_sf"/>
</dbReference>
<keyword evidence="2" id="KW-1185">Reference proteome</keyword>
<dbReference type="Proteomes" id="UP000198824">
    <property type="component" value="Unassembled WGS sequence"/>
</dbReference>
<dbReference type="PANTHER" id="PTHR39441:SF1">
    <property type="entry name" value="DUF2252 DOMAIN-CONTAINING PROTEIN"/>
    <property type="match status" value="1"/>
</dbReference>
<gene>
    <name evidence="1" type="ORF">SAMN05192580_0258</name>
</gene>
<dbReference type="STRING" id="1166337.SAMN05192580_0258"/>
<organism evidence="1 2">
    <name type="scientific">Sphingomonas jatrophae</name>
    <dbReference type="NCBI Taxonomy" id="1166337"/>
    <lineage>
        <taxon>Bacteria</taxon>
        <taxon>Pseudomonadati</taxon>
        <taxon>Pseudomonadota</taxon>
        <taxon>Alphaproteobacteria</taxon>
        <taxon>Sphingomonadales</taxon>
        <taxon>Sphingomonadaceae</taxon>
        <taxon>Sphingomonas</taxon>
    </lineage>
</organism>
<dbReference type="SUPFAM" id="SSF56112">
    <property type="entry name" value="Protein kinase-like (PK-like)"/>
    <property type="match status" value="1"/>
</dbReference>
<sequence>MHLPSPAADNRLAVLTAVRSLKMARSAHAYVRGNTAKFYEWLAASPAARRVPVGPPVWICGDCHLGNLGPITDGDGSLAIQIRDLDQAVIGNPAHDLIRLGLSLATAARGSDLPGVATARMIEQMVEGYAAAMRDPERGDAGPEPDAVRSVRRRAHARRWRHLARERLDTTEPKIPFGKKFWRLEQAEHDAIRAVFEEPAVASLVLSLDHKDAERRLRVVDAAYWMKGCSSLGLLRFAALVGLQNVKGRSDYALIDMKEAVAPIAPAARGAKMPADNAERVVTAARALSPHLGDRMMPVHMLDRSLFIRELAPQDLKLEVGQFSERQAAKAAHYLAFVVGKAHARQMDDATRKDWSRMLEADRRSAIDAPSWLWESVVSLAGSHEAGYLNHCREYAIGASQAA</sequence>
<reference evidence="1 2" key="1">
    <citation type="submission" date="2016-10" db="EMBL/GenBank/DDBJ databases">
        <authorList>
            <person name="de Groot N.N."/>
        </authorList>
    </citation>
    <scope>NUCLEOTIDE SEQUENCE [LARGE SCALE GENOMIC DNA]</scope>
    <source>
        <strain evidence="1 2">S5-249</strain>
    </source>
</reference>
<dbReference type="PANTHER" id="PTHR39441">
    <property type="entry name" value="DUF2252 DOMAIN-CONTAINING PROTEIN"/>
    <property type="match status" value="1"/>
</dbReference>
<dbReference type="AlphaFoldDB" id="A0A1I6JH82"/>
<dbReference type="InterPro" id="IPR018721">
    <property type="entry name" value="DUF2252"/>
</dbReference>
<proteinExistence type="predicted"/>
<name>A0A1I6JH82_9SPHN</name>
<dbReference type="EMBL" id="FOZG01000001">
    <property type="protein sequence ID" value="SFR78219.1"/>
    <property type="molecule type" value="Genomic_DNA"/>
</dbReference>
<evidence type="ECO:0000313" key="1">
    <source>
        <dbReference type="EMBL" id="SFR78219.1"/>
    </source>
</evidence>
<dbReference type="OrthoDB" id="1491115at2"/>